<keyword evidence="1 9" id="KW-0479">Metal-binding</keyword>
<dbReference type="EMBL" id="AP028909">
    <property type="protein sequence ID" value="BES89431.1"/>
    <property type="molecule type" value="Genomic_DNA"/>
</dbReference>
<keyword evidence="8" id="KW-0234">DNA repair</keyword>
<evidence type="ECO:0000256" key="11">
    <source>
        <dbReference type="SAM" id="MobiDB-lite"/>
    </source>
</evidence>
<keyword evidence="2" id="KW-0547">Nucleotide-binding</keyword>
<feature type="coiled-coil region" evidence="10">
    <location>
        <begin position="455"/>
        <end position="638"/>
    </location>
</feature>
<dbReference type="Gene3D" id="3.40.50.300">
    <property type="entry name" value="P-loop containing nucleotide triphosphate hydrolases"/>
    <property type="match status" value="2"/>
</dbReference>
<evidence type="ECO:0000256" key="2">
    <source>
        <dbReference type="ARBA" id="ARBA00022741"/>
    </source>
</evidence>
<evidence type="ECO:0000256" key="6">
    <source>
        <dbReference type="ARBA" id="ARBA00022840"/>
    </source>
</evidence>
<dbReference type="PANTHER" id="PTHR18867">
    <property type="entry name" value="RAD50"/>
    <property type="match status" value="1"/>
</dbReference>
<dbReference type="NCBIfam" id="TIGR00606">
    <property type="entry name" value="rad50"/>
    <property type="match status" value="1"/>
</dbReference>
<gene>
    <name evidence="13" type="ORF">NTJ_02238</name>
</gene>
<keyword evidence="3" id="KW-0227">DNA damage</keyword>
<dbReference type="SUPFAM" id="SSF75712">
    <property type="entry name" value="Rad50 coiled-coil Zn hook"/>
    <property type="match status" value="1"/>
</dbReference>
<feature type="region of interest" description="Disordered" evidence="11">
    <location>
        <begin position="828"/>
        <end position="850"/>
    </location>
</feature>
<name>A0ABN7AEX6_9HEMI</name>
<evidence type="ECO:0000256" key="3">
    <source>
        <dbReference type="ARBA" id="ARBA00022763"/>
    </source>
</evidence>
<feature type="binding site" evidence="9">
    <location>
        <position position="693"/>
    </location>
    <ligand>
        <name>Zn(2+)</name>
        <dbReference type="ChEBI" id="CHEBI:29105"/>
    </ligand>
</feature>
<evidence type="ECO:0000256" key="4">
    <source>
        <dbReference type="ARBA" id="ARBA00022801"/>
    </source>
</evidence>
<accession>A0ABN7AEX6</accession>
<proteinExistence type="predicted"/>
<feature type="binding site" evidence="9">
    <location>
        <position position="696"/>
    </location>
    <ligand>
        <name>Zn(2+)</name>
        <dbReference type="ChEBI" id="CHEBI:29105"/>
    </ligand>
</feature>
<keyword evidence="4" id="KW-0378">Hydrolase</keyword>
<evidence type="ECO:0000313" key="14">
    <source>
        <dbReference type="Proteomes" id="UP001307889"/>
    </source>
</evidence>
<dbReference type="InterPro" id="IPR004584">
    <property type="entry name" value="Rad50_eukaryotes"/>
</dbReference>
<feature type="coiled-coil region" evidence="10">
    <location>
        <begin position="724"/>
        <end position="786"/>
    </location>
</feature>
<dbReference type="Pfam" id="PF04423">
    <property type="entry name" value="Rad50_zn_hook"/>
    <property type="match status" value="1"/>
</dbReference>
<keyword evidence="14" id="KW-1185">Reference proteome</keyword>
<evidence type="ECO:0000256" key="1">
    <source>
        <dbReference type="ARBA" id="ARBA00022723"/>
    </source>
</evidence>
<evidence type="ECO:0000259" key="12">
    <source>
        <dbReference type="PROSITE" id="PS51131"/>
    </source>
</evidence>
<reference evidence="13 14" key="1">
    <citation type="submission" date="2023-09" db="EMBL/GenBank/DDBJ databases">
        <title>Nesidiocoris tenuis whole genome shotgun sequence.</title>
        <authorList>
            <person name="Shibata T."/>
            <person name="Shimoda M."/>
            <person name="Kobayashi T."/>
            <person name="Uehara T."/>
        </authorList>
    </citation>
    <scope>NUCLEOTIDE SEQUENCE [LARGE SCALE GENOMIC DNA]</scope>
    <source>
        <strain evidence="13 14">Japan</strain>
    </source>
</reference>
<dbReference type="InterPro" id="IPR013134">
    <property type="entry name" value="Zn_hook_RAD50"/>
</dbReference>
<dbReference type="PANTHER" id="PTHR18867:SF12">
    <property type="entry name" value="DNA REPAIR PROTEIN RAD50"/>
    <property type="match status" value="1"/>
</dbReference>
<dbReference type="SUPFAM" id="SSF52540">
    <property type="entry name" value="P-loop containing nucleoside triphosphate hydrolases"/>
    <property type="match status" value="2"/>
</dbReference>
<dbReference type="Gene3D" id="1.10.287.510">
    <property type="entry name" value="Helix hairpin bin"/>
    <property type="match status" value="1"/>
</dbReference>
<dbReference type="Proteomes" id="UP001307889">
    <property type="component" value="Chromosome 1"/>
</dbReference>
<organism evidence="13 14">
    <name type="scientific">Nesidiocoris tenuis</name>
    <dbReference type="NCBI Taxonomy" id="355587"/>
    <lineage>
        <taxon>Eukaryota</taxon>
        <taxon>Metazoa</taxon>
        <taxon>Ecdysozoa</taxon>
        <taxon>Arthropoda</taxon>
        <taxon>Hexapoda</taxon>
        <taxon>Insecta</taxon>
        <taxon>Pterygota</taxon>
        <taxon>Neoptera</taxon>
        <taxon>Paraneoptera</taxon>
        <taxon>Hemiptera</taxon>
        <taxon>Heteroptera</taxon>
        <taxon>Panheteroptera</taxon>
        <taxon>Cimicomorpha</taxon>
        <taxon>Miridae</taxon>
        <taxon>Dicyphina</taxon>
        <taxon>Nesidiocoris</taxon>
    </lineage>
</organism>
<evidence type="ECO:0000256" key="5">
    <source>
        <dbReference type="ARBA" id="ARBA00022833"/>
    </source>
</evidence>
<evidence type="ECO:0000256" key="9">
    <source>
        <dbReference type="PROSITE-ProRule" id="PRU00471"/>
    </source>
</evidence>
<evidence type="ECO:0000256" key="8">
    <source>
        <dbReference type="ARBA" id="ARBA00023204"/>
    </source>
</evidence>
<dbReference type="PROSITE" id="PS51131">
    <property type="entry name" value="ZN_HOOK"/>
    <property type="match status" value="1"/>
</dbReference>
<feature type="coiled-coil region" evidence="10">
    <location>
        <begin position="309"/>
        <end position="350"/>
    </location>
</feature>
<feature type="domain" description="Zinc-hook" evidence="12">
    <location>
        <begin position="648"/>
        <end position="746"/>
    </location>
</feature>
<sequence length="1318" mass="150782">MSFFEKLTLQGIRCFGPDEGDKGTIRFGLPLTLILGNNGCGKTTIIESLNYACCGKMPPGCSGQGNSNFVHDPTLTCRPEVKGKVQLTLKDVRGNSLQVTRIAQVAFSQRNNMKKLTFKSIDQSISRLDEDGRWVSISGRCADADMEMCIALGVSKAILSNVLLCHQEDSNWPLDEDSKVKVKFDEIFGSDKYNKCLDQIRVSQKALTNDESNLKVELRNLETYKNDASAMRARLEGAQQRYDKYKSEVDEFEFRLEPIQSRLKELAIKEDEIVSLRNALGGYQAKLEAIRSTMEDLKSSIKVEFSGTKQELQETIENFASELRERESSLESLEYKLQDVEVKLRKNEDLLSTEQCRLGQFNSELDANKKRIANRNQAMVGLSEQLEVSTSQTQLTQADEIQRVLFELENAVLNKETEVTVLKEKHTEAVTALQKETSVYRENRAKINSSIGAKKEQLQLTKTELQKVKESIREADQSAELLTQLQAKLELVKKELDGLSTNDDTDSMKSEIQSAKDEINRLEDTLTKLEKEVGDLQMLSQIQVEFNLQKNSKDAKDAEIKRLKSKNETVLKEILEVSELPEQGLKFKLDLKMEQLAETVRNKTEQLRKIDREISNKEAENKHMAQKLNEAKKQLEADDFAVKQACNGQDYEVYTAELSSRLEELHKEKGMLSASEHFYSRYLQKLKGQKPCCPLCNRGFTAEKEVNNLVSDLTSKVREAPSQLRQNNEELTQVQDEYKKLLELKSKHEKVGALRSMEIPALEKTLERSNSELKRLKSSQGELQEELEAPQLAEGMARSIQNDISILDQNIVDSSRLAKELEKIEEKLKRHGSSSSRTLQDALDEQKKTRNQLQLCRKNAESLEAKLRKVEMRKMKLQEDKLAIEVQQFKVSGNSQRRAQLSEKKDELEAAESAIHVDLQKMDQDLTSATRQIESSERKVKALQASNASEMEELNRKVRDVCKRFEEIKQLNSAIVDYELSGSQKKLEICKQTIKKLYSTKDELNLEMKTIGGRCENIKTDLASQRDRERDLNDNMKLKTKTEEKREIVKKVDELNAKIGNMNSTSLLEEKSRLKQQEAKLYFSKKEAEGSLVELKKNIDSIQHDLEKPHLKYAEKNYGDTFVHLNVIIHAKKNLDNYYAALDWALMSYHQKKIKHINTVINELWRRVYSGNDIDAIHIRAETEPGSSASKRRAFKYRVTQTKCGSEIEMRNRCSAGQKVLASLIIRIALAETFSAHCGVLALDEPTTNLDQENIVNLSQVLLRLVRLQHNKKNFQLMVITHDQEFLKELTKVEFIDHYFKLERNQEGKSKVVKVNIC</sequence>
<evidence type="ECO:0000313" key="13">
    <source>
        <dbReference type="EMBL" id="BES89431.1"/>
    </source>
</evidence>
<evidence type="ECO:0000256" key="10">
    <source>
        <dbReference type="SAM" id="Coils"/>
    </source>
</evidence>
<keyword evidence="5 9" id="KW-0862">Zinc</keyword>
<keyword evidence="6" id="KW-0067">ATP-binding</keyword>
<evidence type="ECO:0000256" key="7">
    <source>
        <dbReference type="ARBA" id="ARBA00023054"/>
    </source>
</evidence>
<protein>
    <submittedName>
        <fullName evidence="13">DNA repair protein RAD50</fullName>
    </submittedName>
</protein>
<feature type="coiled-coil region" evidence="10">
    <location>
        <begin position="221"/>
        <end position="255"/>
    </location>
</feature>
<dbReference type="InterPro" id="IPR027417">
    <property type="entry name" value="P-loop_NTPase"/>
</dbReference>
<keyword evidence="7 10" id="KW-0175">Coiled coil</keyword>